<evidence type="ECO:0000313" key="2">
    <source>
        <dbReference type="EMBL" id="GGC16586.1"/>
    </source>
</evidence>
<evidence type="ECO:0000256" key="1">
    <source>
        <dbReference type="SAM" id="MobiDB-lite"/>
    </source>
</evidence>
<dbReference type="RefSeq" id="WP_188773262.1">
    <property type="nucleotide sequence ID" value="NZ_BMHK01000066.1"/>
</dbReference>
<accession>A0A916TVU0</accession>
<dbReference type="EMBL" id="BMHK01000066">
    <property type="protein sequence ID" value="GGC16586.1"/>
    <property type="molecule type" value="Genomic_DNA"/>
</dbReference>
<evidence type="ECO:0000313" key="3">
    <source>
        <dbReference type="Proteomes" id="UP000608154"/>
    </source>
</evidence>
<organism evidence="2 3">
    <name type="scientific">Novosphingobium endophyticum</name>
    <dbReference type="NCBI Taxonomy" id="1955250"/>
    <lineage>
        <taxon>Bacteria</taxon>
        <taxon>Pseudomonadati</taxon>
        <taxon>Pseudomonadota</taxon>
        <taxon>Alphaproteobacteria</taxon>
        <taxon>Sphingomonadales</taxon>
        <taxon>Sphingomonadaceae</taxon>
        <taxon>Novosphingobium</taxon>
    </lineage>
</organism>
<sequence length="294" mass="32859">MVQQKIEQPEHRNSLGYVISQRGFGMAPEEAMIVWGNKPDGTRLFIDQARRGAADHLKCECGAELIARKGDVRAHHFAHASGAAQNCTEAHLKALSKFAADALERFRKVRIPQIPGKPQTTTFAEAKPEVFGAFGGVRIARGTDHDRRELCILFKVKRGRAPHLKETFAMVGVSAMVVDLSPFRNLPDERVANAVAFEAERSWLHNTRHPEAETSQAKDAITRANSSRRTRKREWGSPSPAQLPRIEKTVTADQSRADADSDRTEPKVSISREEWDTLSPAELRRRLFGSEYGD</sequence>
<dbReference type="Proteomes" id="UP000608154">
    <property type="component" value="Unassembled WGS sequence"/>
</dbReference>
<protein>
    <submittedName>
        <fullName evidence="2">Uncharacterized protein</fullName>
    </submittedName>
</protein>
<reference evidence="2" key="2">
    <citation type="submission" date="2020-09" db="EMBL/GenBank/DDBJ databases">
        <authorList>
            <person name="Sun Q."/>
            <person name="Zhou Y."/>
        </authorList>
    </citation>
    <scope>NUCLEOTIDE SEQUENCE</scope>
    <source>
        <strain evidence="2">CGMCC 1.15095</strain>
    </source>
</reference>
<reference evidence="2" key="1">
    <citation type="journal article" date="2014" name="Int. J. Syst. Evol. Microbiol.">
        <title>Complete genome sequence of Corynebacterium casei LMG S-19264T (=DSM 44701T), isolated from a smear-ripened cheese.</title>
        <authorList>
            <consortium name="US DOE Joint Genome Institute (JGI-PGF)"/>
            <person name="Walter F."/>
            <person name="Albersmeier A."/>
            <person name="Kalinowski J."/>
            <person name="Ruckert C."/>
        </authorList>
    </citation>
    <scope>NUCLEOTIDE SEQUENCE</scope>
    <source>
        <strain evidence="2">CGMCC 1.15095</strain>
    </source>
</reference>
<proteinExistence type="predicted"/>
<feature type="region of interest" description="Disordered" evidence="1">
    <location>
        <begin position="206"/>
        <end position="275"/>
    </location>
</feature>
<keyword evidence="3" id="KW-1185">Reference proteome</keyword>
<feature type="compositionally biased region" description="Polar residues" evidence="1">
    <location>
        <begin position="213"/>
        <end position="225"/>
    </location>
</feature>
<gene>
    <name evidence="2" type="ORF">GCM10011494_39350</name>
</gene>
<name>A0A916TVU0_9SPHN</name>
<comment type="caution">
    <text evidence="2">The sequence shown here is derived from an EMBL/GenBank/DDBJ whole genome shotgun (WGS) entry which is preliminary data.</text>
</comment>
<dbReference type="AlphaFoldDB" id="A0A916TVU0"/>
<feature type="compositionally biased region" description="Basic and acidic residues" evidence="1">
    <location>
        <begin position="245"/>
        <end position="275"/>
    </location>
</feature>